<evidence type="ECO:0000256" key="3">
    <source>
        <dbReference type="ARBA" id="ARBA00022692"/>
    </source>
</evidence>
<dbReference type="InterPro" id="IPR000298">
    <property type="entry name" value="Cyt_c_oxidase-like_su3"/>
</dbReference>
<dbReference type="PANTHER" id="PTHR11403:SF6">
    <property type="entry name" value="NITRIC OXIDE REDUCTASE SUBUNIT E"/>
    <property type="match status" value="1"/>
</dbReference>
<feature type="transmembrane region" description="Helical" evidence="8">
    <location>
        <begin position="194"/>
        <end position="214"/>
    </location>
</feature>
<comment type="caution">
    <text evidence="10">The sequence shown here is derived from an EMBL/GenBank/DDBJ whole genome shotgun (WGS) entry which is preliminary data.</text>
</comment>
<keyword evidence="11" id="KW-1185">Reference proteome</keyword>
<dbReference type="RefSeq" id="WP_208637460.1">
    <property type="nucleotide sequence ID" value="NZ_PJMY01000003.1"/>
</dbReference>
<evidence type="ECO:0000259" key="9">
    <source>
        <dbReference type="PROSITE" id="PS50253"/>
    </source>
</evidence>
<reference evidence="10 11" key="1">
    <citation type="submission" date="2017-12" db="EMBL/GenBank/DDBJ databases">
        <title>Sequencing the genomes of 1000 Actinobacteria strains.</title>
        <authorList>
            <person name="Klenk H.-P."/>
        </authorList>
    </citation>
    <scope>NUCLEOTIDE SEQUENCE [LARGE SCALE GENOMIC DNA]</scope>
    <source>
        <strain evidence="10 11">DSM 45165</strain>
    </source>
</reference>
<organism evidence="10 11">
    <name type="scientific">Amycolatopsis echigonensis</name>
    <dbReference type="NCBI Taxonomy" id="2576905"/>
    <lineage>
        <taxon>Bacteria</taxon>
        <taxon>Bacillati</taxon>
        <taxon>Actinomycetota</taxon>
        <taxon>Actinomycetes</taxon>
        <taxon>Pseudonocardiales</taxon>
        <taxon>Pseudonocardiaceae</taxon>
        <taxon>Amycolatopsis</taxon>
    </lineage>
</organism>
<evidence type="ECO:0000256" key="4">
    <source>
        <dbReference type="ARBA" id="ARBA00022989"/>
    </source>
</evidence>
<keyword evidence="4 8" id="KW-1133">Transmembrane helix</keyword>
<name>A0A2N3WN89_9PSEU</name>
<evidence type="ECO:0000256" key="1">
    <source>
        <dbReference type="ARBA" id="ARBA00004141"/>
    </source>
</evidence>
<dbReference type="InterPro" id="IPR013833">
    <property type="entry name" value="Cyt_c_oxidase_su3_a-hlx"/>
</dbReference>
<feature type="transmembrane region" description="Helical" evidence="8">
    <location>
        <begin position="107"/>
        <end position="128"/>
    </location>
</feature>
<feature type="transmembrane region" description="Helical" evidence="8">
    <location>
        <begin position="81"/>
        <end position="100"/>
    </location>
</feature>
<dbReference type="EMBL" id="PJMY01000003">
    <property type="protein sequence ID" value="PKV95329.1"/>
    <property type="molecule type" value="Genomic_DNA"/>
</dbReference>
<dbReference type="AlphaFoldDB" id="A0A2N3WN89"/>
<feature type="transmembrane region" description="Helical" evidence="8">
    <location>
        <begin position="148"/>
        <end position="173"/>
    </location>
</feature>
<accession>A0A2N3WN89</accession>
<evidence type="ECO:0000256" key="2">
    <source>
        <dbReference type="ARBA" id="ARBA00010581"/>
    </source>
</evidence>
<dbReference type="SUPFAM" id="SSF81452">
    <property type="entry name" value="Cytochrome c oxidase subunit III-like"/>
    <property type="match status" value="1"/>
</dbReference>
<evidence type="ECO:0000256" key="5">
    <source>
        <dbReference type="ARBA" id="ARBA00023136"/>
    </source>
</evidence>
<evidence type="ECO:0000256" key="7">
    <source>
        <dbReference type="RuleBase" id="RU003376"/>
    </source>
</evidence>
<protein>
    <recommendedName>
        <fullName evidence="6">Cytochrome aa3 subunit 3</fullName>
    </recommendedName>
</protein>
<dbReference type="PROSITE" id="PS50253">
    <property type="entry name" value="COX3"/>
    <property type="match status" value="1"/>
</dbReference>
<feature type="domain" description="Heme-copper oxidase subunit III family profile" evidence="9">
    <location>
        <begin position="39"/>
        <end position="216"/>
    </location>
</feature>
<comment type="subcellular location">
    <subcellularLocation>
        <location evidence="7">Cell membrane</location>
        <topology evidence="7">Multi-pass membrane protein</topology>
    </subcellularLocation>
    <subcellularLocation>
        <location evidence="1">Membrane</location>
        <topology evidence="1">Multi-pass membrane protein</topology>
    </subcellularLocation>
</comment>
<evidence type="ECO:0000313" key="10">
    <source>
        <dbReference type="EMBL" id="PKV95329.1"/>
    </source>
</evidence>
<comment type="similarity">
    <text evidence="2 7">Belongs to the cytochrome c oxidase subunit 3 family.</text>
</comment>
<evidence type="ECO:0000256" key="6">
    <source>
        <dbReference type="ARBA" id="ARBA00031400"/>
    </source>
</evidence>
<dbReference type="GO" id="GO:0004129">
    <property type="term" value="F:cytochrome-c oxidase activity"/>
    <property type="evidence" value="ECO:0007669"/>
    <property type="project" value="InterPro"/>
</dbReference>
<keyword evidence="3 7" id="KW-0812">Transmembrane</keyword>
<sequence length="217" mass="23500">MTEVSRVDDELPDFLQPEPFRAATRRPRRQPVDRPPGEYGLWIFIFGDLTLFAAFFVVFTWEAGHDRALFGDSARRLLVPLGAVNTLVLLLSSLLVVAAVRAYAAGAAAVASRASAGAIGCAAVFVSIKVTEYGHAVGAGSTPGTNLFFTFYFVLTGIHLLHVVVGTILLGAVRRRARAGVPWDAARRLVEGSGVYWHMVDLLWIILFSLLYLVGAA</sequence>
<dbReference type="Proteomes" id="UP000233750">
    <property type="component" value="Unassembled WGS sequence"/>
</dbReference>
<proteinExistence type="inferred from homology"/>
<feature type="transmembrane region" description="Helical" evidence="8">
    <location>
        <begin position="39"/>
        <end position="61"/>
    </location>
</feature>
<dbReference type="Gene3D" id="1.20.120.80">
    <property type="entry name" value="Cytochrome c oxidase, subunit III, four-helix bundle"/>
    <property type="match status" value="1"/>
</dbReference>
<evidence type="ECO:0000256" key="8">
    <source>
        <dbReference type="SAM" id="Phobius"/>
    </source>
</evidence>
<keyword evidence="5 8" id="KW-0472">Membrane</keyword>
<dbReference type="PANTHER" id="PTHR11403">
    <property type="entry name" value="CYTOCHROME C OXIDASE SUBUNIT III"/>
    <property type="match status" value="1"/>
</dbReference>
<gene>
    <name evidence="10" type="ORF">ATK30_6244</name>
</gene>
<evidence type="ECO:0000313" key="11">
    <source>
        <dbReference type="Proteomes" id="UP000233750"/>
    </source>
</evidence>
<dbReference type="InterPro" id="IPR035973">
    <property type="entry name" value="Cyt_c_oxidase_su3-like_sf"/>
</dbReference>
<dbReference type="InterPro" id="IPR024791">
    <property type="entry name" value="Cyt_c/ubiquinol_Oxase_su3"/>
</dbReference>
<dbReference type="Pfam" id="PF00510">
    <property type="entry name" value="COX3"/>
    <property type="match status" value="1"/>
</dbReference>
<dbReference type="GO" id="GO:0005886">
    <property type="term" value="C:plasma membrane"/>
    <property type="evidence" value="ECO:0007669"/>
    <property type="project" value="UniProtKB-SubCell"/>
</dbReference>
<dbReference type="GO" id="GO:0019646">
    <property type="term" value="P:aerobic electron transport chain"/>
    <property type="evidence" value="ECO:0007669"/>
    <property type="project" value="InterPro"/>
</dbReference>